<dbReference type="SUPFAM" id="SSF56436">
    <property type="entry name" value="C-type lectin-like"/>
    <property type="match status" value="1"/>
</dbReference>
<evidence type="ECO:0000313" key="2">
    <source>
        <dbReference type="Proteomes" id="UP000189705"/>
    </source>
</evidence>
<dbReference type="PROSITE" id="PS50041">
    <property type="entry name" value="C_TYPE_LECTIN_2"/>
    <property type="match status" value="1"/>
</dbReference>
<evidence type="ECO:0000313" key="3">
    <source>
        <dbReference type="RefSeq" id="XP_025051334.1"/>
    </source>
</evidence>
<protein>
    <submittedName>
        <fullName evidence="3">C-type lectin domain family 1 member A-like</fullName>
    </submittedName>
</protein>
<dbReference type="RefSeq" id="XP_025051334.1">
    <property type="nucleotide sequence ID" value="XM_025195549.1"/>
</dbReference>
<dbReference type="InterPro" id="IPR016187">
    <property type="entry name" value="CTDL_fold"/>
</dbReference>
<sequence>MATMEPRGSARPLLLVLLAACLALLATTVTLGVCYWQVSTTLVQSQDQLAETRAEGDCSQKELQGRDTELQKARAAVGKVREKLAWMQEQAQDLQEQLSKTAGALACSRADCCPETWVLHHGKCLFLSKEKKTWSESLATCAANFSRLLVLRDWDLMTMLSFFTNMDTSYWIGLRYNRVWTWIDGTPYPQ</sequence>
<dbReference type="KEGG" id="asn:112548821"/>
<dbReference type="InParanoid" id="A0A3Q0FVH1"/>
<organism evidence="2 3">
    <name type="scientific">Alligator sinensis</name>
    <name type="common">Chinese alligator</name>
    <dbReference type="NCBI Taxonomy" id="38654"/>
    <lineage>
        <taxon>Eukaryota</taxon>
        <taxon>Metazoa</taxon>
        <taxon>Chordata</taxon>
        <taxon>Craniata</taxon>
        <taxon>Vertebrata</taxon>
        <taxon>Euteleostomi</taxon>
        <taxon>Archelosauria</taxon>
        <taxon>Archosauria</taxon>
        <taxon>Crocodylia</taxon>
        <taxon>Alligatoridae</taxon>
        <taxon>Alligatorinae</taxon>
        <taxon>Alligator</taxon>
    </lineage>
</organism>
<dbReference type="GeneID" id="112548821"/>
<dbReference type="PANTHER" id="PTHR15028:SF6">
    <property type="entry name" value="B-CELL DIFFERENTIATION ANTIGEN CD72"/>
    <property type="match status" value="1"/>
</dbReference>
<dbReference type="PANTHER" id="PTHR15028">
    <property type="entry name" value="CD72-RELATED"/>
    <property type="match status" value="1"/>
</dbReference>
<dbReference type="InterPro" id="IPR016186">
    <property type="entry name" value="C-type_lectin-like/link_sf"/>
</dbReference>
<dbReference type="AlphaFoldDB" id="A0A3Q0FVH1"/>
<dbReference type="Gene3D" id="3.10.100.10">
    <property type="entry name" value="Mannose-Binding Protein A, subunit A"/>
    <property type="match status" value="1"/>
</dbReference>
<proteinExistence type="predicted"/>
<dbReference type="GO" id="GO:0004888">
    <property type="term" value="F:transmembrane signaling receptor activity"/>
    <property type="evidence" value="ECO:0007669"/>
    <property type="project" value="InterPro"/>
</dbReference>
<dbReference type="GO" id="GO:0005886">
    <property type="term" value="C:plasma membrane"/>
    <property type="evidence" value="ECO:0007669"/>
    <property type="project" value="InterPro"/>
</dbReference>
<dbReference type="InterPro" id="IPR039689">
    <property type="entry name" value="CD72"/>
</dbReference>
<name>A0A3Q0FVH1_ALLSI</name>
<accession>A0A3Q0FVH1</accession>
<dbReference type="Proteomes" id="UP000189705">
    <property type="component" value="Unplaced"/>
</dbReference>
<keyword evidence="2" id="KW-1185">Reference proteome</keyword>
<dbReference type="InterPro" id="IPR001304">
    <property type="entry name" value="C-type_lectin-like"/>
</dbReference>
<dbReference type="STRING" id="38654.A0A3Q0FVH1"/>
<reference evidence="3" key="1">
    <citation type="submission" date="2025-08" db="UniProtKB">
        <authorList>
            <consortium name="RefSeq"/>
        </authorList>
    </citation>
    <scope>IDENTIFICATION</scope>
</reference>
<dbReference type="Pfam" id="PF00059">
    <property type="entry name" value="Lectin_C"/>
    <property type="match status" value="1"/>
</dbReference>
<feature type="domain" description="C-type lectin" evidence="1">
    <location>
        <begin position="120"/>
        <end position="187"/>
    </location>
</feature>
<evidence type="ECO:0000259" key="1">
    <source>
        <dbReference type="PROSITE" id="PS50041"/>
    </source>
</evidence>
<gene>
    <name evidence="3" type="primary">LOC112548821</name>
</gene>